<evidence type="ECO:0000256" key="1">
    <source>
        <dbReference type="SAM" id="MobiDB-lite"/>
    </source>
</evidence>
<dbReference type="HOGENOM" id="CLU_1336763_0_0_9"/>
<comment type="caution">
    <text evidence="2">The sequence shown here is derived from an EMBL/GenBank/DDBJ whole genome shotgun (WGS) entry which is preliminary data.</text>
</comment>
<gene>
    <name evidence="2" type="ORF">GCWU000342_01366</name>
</gene>
<dbReference type="STRING" id="626523.GCWU000342_01366"/>
<name>C4GBR3_9FIRM</name>
<evidence type="ECO:0000313" key="3">
    <source>
        <dbReference type="Proteomes" id="UP000003494"/>
    </source>
</evidence>
<proteinExistence type="predicted"/>
<evidence type="ECO:0000313" key="2">
    <source>
        <dbReference type="EMBL" id="EEP28556.1"/>
    </source>
</evidence>
<feature type="compositionally biased region" description="Basic and acidic residues" evidence="1">
    <location>
        <begin position="178"/>
        <end position="193"/>
    </location>
</feature>
<dbReference type="EMBL" id="ACIP02000002">
    <property type="protein sequence ID" value="EEP28556.1"/>
    <property type="molecule type" value="Genomic_DNA"/>
</dbReference>
<reference evidence="2" key="1">
    <citation type="submission" date="2009-04" db="EMBL/GenBank/DDBJ databases">
        <authorList>
            <person name="Weinstock G."/>
            <person name="Sodergren E."/>
            <person name="Clifton S."/>
            <person name="Fulton L."/>
            <person name="Fulton B."/>
            <person name="Courtney L."/>
            <person name="Fronick C."/>
            <person name="Harrison M."/>
            <person name="Strong C."/>
            <person name="Farmer C."/>
            <person name="Delahaunty K."/>
            <person name="Markovic C."/>
            <person name="Hall O."/>
            <person name="Minx P."/>
            <person name="Tomlinson C."/>
            <person name="Mitreva M."/>
            <person name="Nelson J."/>
            <person name="Hou S."/>
            <person name="Wollam A."/>
            <person name="Pepin K.H."/>
            <person name="Johnson M."/>
            <person name="Bhonagiri V."/>
            <person name="Nash W.E."/>
            <person name="Warren W."/>
            <person name="Chinwalla A."/>
            <person name="Mardis E.R."/>
            <person name="Wilson R.K."/>
        </authorList>
    </citation>
    <scope>NUCLEOTIDE SEQUENCE [LARGE SCALE GENOMIC DNA]</scope>
    <source>
        <strain evidence="2">DSM 14600</strain>
    </source>
</reference>
<keyword evidence="3" id="KW-1185">Reference proteome</keyword>
<organism evidence="2 3">
    <name type="scientific">Shuttleworthella satelles DSM 14600</name>
    <dbReference type="NCBI Taxonomy" id="626523"/>
    <lineage>
        <taxon>Bacteria</taxon>
        <taxon>Bacillati</taxon>
        <taxon>Bacillota</taxon>
        <taxon>Clostridia</taxon>
        <taxon>Lachnospirales</taxon>
        <taxon>Lachnospiraceae</taxon>
        <taxon>Shuttleworthella</taxon>
    </lineage>
</organism>
<protein>
    <submittedName>
        <fullName evidence="2">Uncharacterized protein</fullName>
    </submittedName>
</protein>
<sequence length="205" mass="22743">MQDKVMDAERDPGGPAETVAVDLVQKSVYFALQGIKGEDVIVIDIAPADDDLLHDIAVVLRNLHQFIAEIAADPEDKALIGKGRGMVDQMMSDIGRNQDDVSLGQRIIDSVDVHADTAAQEEIKLIIGVRVVTDGFQIAVIVIEDLKISGLHVLSVDKGRMEWLFQCWFLSFPLRGEKRDGPDDRSERSDRNMRPPARGRLQMIS</sequence>
<feature type="region of interest" description="Disordered" evidence="1">
    <location>
        <begin position="178"/>
        <end position="205"/>
    </location>
</feature>
<accession>C4GBR3</accession>
<dbReference type="AlphaFoldDB" id="C4GBR3"/>
<dbReference type="Proteomes" id="UP000003494">
    <property type="component" value="Unassembled WGS sequence"/>
</dbReference>